<comment type="caution">
    <text evidence="2">The sequence shown here is derived from an EMBL/GenBank/DDBJ whole genome shotgun (WGS) entry which is preliminary data.</text>
</comment>
<feature type="domain" description="CHK kinase-like" evidence="1">
    <location>
        <begin position="132"/>
        <end position="324"/>
    </location>
</feature>
<dbReference type="InterPro" id="IPR011009">
    <property type="entry name" value="Kinase-like_dom_sf"/>
</dbReference>
<dbReference type="OrthoDB" id="8250698at2759"/>
<protein>
    <recommendedName>
        <fullName evidence="1">CHK kinase-like domain-containing protein</fullName>
    </recommendedName>
</protein>
<dbReference type="Pfam" id="PF02958">
    <property type="entry name" value="EcKL"/>
    <property type="match status" value="1"/>
</dbReference>
<dbReference type="PANTHER" id="PTHR11012:SF30">
    <property type="entry name" value="PROTEIN KINASE-LIKE DOMAIN-CONTAINING"/>
    <property type="match status" value="1"/>
</dbReference>
<evidence type="ECO:0000313" key="3">
    <source>
        <dbReference type="Proteomes" id="UP000494106"/>
    </source>
</evidence>
<organism evidence="2 3">
    <name type="scientific">Arctia plantaginis</name>
    <name type="common">Wood tiger moth</name>
    <name type="synonym">Phalaena plantaginis</name>
    <dbReference type="NCBI Taxonomy" id="874455"/>
    <lineage>
        <taxon>Eukaryota</taxon>
        <taxon>Metazoa</taxon>
        <taxon>Ecdysozoa</taxon>
        <taxon>Arthropoda</taxon>
        <taxon>Hexapoda</taxon>
        <taxon>Insecta</taxon>
        <taxon>Pterygota</taxon>
        <taxon>Neoptera</taxon>
        <taxon>Endopterygota</taxon>
        <taxon>Lepidoptera</taxon>
        <taxon>Glossata</taxon>
        <taxon>Ditrysia</taxon>
        <taxon>Noctuoidea</taxon>
        <taxon>Erebidae</taxon>
        <taxon>Arctiinae</taxon>
        <taxon>Arctia</taxon>
    </lineage>
</organism>
<dbReference type="PANTHER" id="PTHR11012">
    <property type="entry name" value="PROTEIN KINASE-LIKE DOMAIN-CONTAINING"/>
    <property type="match status" value="1"/>
</dbReference>
<dbReference type="InterPro" id="IPR015897">
    <property type="entry name" value="CHK_kinase-like"/>
</dbReference>
<proteinExistence type="predicted"/>
<dbReference type="InterPro" id="IPR004119">
    <property type="entry name" value="EcKL"/>
</dbReference>
<evidence type="ECO:0000313" key="2">
    <source>
        <dbReference type="EMBL" id="CAB3241470.1"/>
    </source>
</evidence>
<reference evidence="2 3" key="1">
    <citation type="submission" date="2020-04" db="EMBL/GenBank/DDBJ databases">
        <authorList>
            <person name="Wallbank WR R."/>
            <person name="Pardo Diaz C."/>
            <person name="Kozak K."/>
            <person name="Martin S."/>
            <person name="Jiggins C."/>
            <person name="Moest M."/>
            <person name="Warren A I."/>
            <person name="Byers J.R.P. K."/>
            <person name="Montejo-Kovacevich G."/>
            <person name="Yen C E."/>
        </authorList>
    </citation>
    <scope>NUCLEOTIDE SEQUENCE [LARGE SCALE GENOMIC DNA]</scope>
</reference>
<dbReference type="AlphaFoldDB" id="A0A8S1A9G9"/>
<keyword evidence="3" id="KW-1185">Reference proteome</keyword>
<dbReference type="SMART" id="SM00587">
    <property type="entry name" value="CHK"/>
    <property type="match status" value="1"/>
</dbReference>
<evidence type="ECO:0000259" key="1">
    <source>
        <dbReference type="SMART" id="SM00587"/>
    </source>
</evidence>
<accession>A0A8S1A9G9</accession>
<name>A0A8S1A9G9_ARCPL</name>
<dbReference type="EMBL" id="CADEBC010000510">
    <property type="protein sequence ID" value="CAB3241470.1"/>
    <property type="molecule type" value="Genomic_DNA"/>
</dbReference>
<dbReference type="Proteomes" id="UP000494106">
    <property type="component" value="Unassembled WGS sequence"/>
</dbReference>
<dbReference type="SUPFAM" id="SSF56112">
    <property type="entry name" value="Protein kinase-like (PK-like)"/>
    <property type="match status" value="1"/>
</dbReference>
<gene>
    <name evidence="2" type="ORF">APLA_LOCUS8645</name>
</gene>
<sequence length="422" mass="48422">MAQYNFEGAIETIAEPQLQFIHKIIVENGFENSKVAFEMVGKPGDNFQANVKRIKVEGEKGTLQMIAKIASTNETARQMSMTPIAFRNEQVLYTEVFPIFEQLQRDAGIPESEHLKYAKCYGAQLDQPHEVILLEDLKISQFEMLDKFKPLSSDCVKHVLKNFAILHSLSYVLKHKNPEKFNALKENLVNSFELMAGNDLMKMYFMGIENDTLSILEDPAHISCFKSKFTDAFNSGAKLSKSDTNCKYNVIQHGDPWTNNFLFKYQDGKVVDSVMVDYQQTKNYTPVTDILGLIFNCTDYETRKQNFYDWIDYYHSELDQSLANFTLKANYIYPRDKLDADLKRYGKLMFGLCVLMASMMSRKSEEAGKLMEGMMNLDNTNDEKLAETAQQMSIQSGDNEVQETYKNKIIGLINSFTEFGLF</sequence>